<evidence type="ECO:0008006" key="4">
    <source>
        <dbReference type="Google" id="ProtNLM"/>
    </source>
</evidence>
<gene>
    <name evidence="2" type="ORF">H8R27_03930</name>
</gene>
<name>A0ABR7IW77_9FLAO</name>
<feature type="chain" id="PRO_5045361367" description="DNA-binding protein" evidence="1">
    <location>
        <begin position="19"/>
        <end position="116"/>
    </location>
</feature>
<dbReference type="RefSeq" id="WP_166125245.1">
    <property type="nucleotide sequence ID" value="NZ_JAANOQ010000001.1"/>
</dbReference>
<proteinExistence type="predicted"/>
<accession>A0ABR7IW77</accession>
<keyword evidence="1" id="KW-0732">Signal</keyword>
<evidence type="ECO:0000256" key="1">
    <source>
        <dbReference type="SAM" id="SignalP"/>
    </source>
</evidence>
<sequence length="116" mass="13108">MKKNLLLLFLVFASVVFAQETATIENITSFEGKTITICEKVTGIHETKGENAVLNFGKAYPNNAFSIIIFKRDREKFSYNPLEFLNSKTICITGTVIMYKGKPEIVIKNEAEIVIR</sequence>
<reference evidence="2 3" key="1">
    <citation type="submission" date="2020-08" db="EMBL/GenBank/DDBJ databases">
        <title>Description of novel Flavobacterium F-408 isolate.</title>
        <authorList>
            <person name="Saticioglu I.B."/>
            <person name="Duman M."/>
            <person name="Altun S."/>
        </authorList>
    </citation>
    <scope>NUCLEOTIDE SEQUENCE [LARGE SCALE GENOMIC DNA]</scope>
    <source>
        <strain evidence="2 3">F-408</strain>
    </source>
</reference>
<protein>
    <recommendedName>
        <fullName evidence="4">DNA-binding protein</fullName>
    </recommendedName>
</protein>
<keyword evidence="3" id="KW-1185">Reference proteome</keyword>
<evidence type="ECO:0000313" key="2">
    <source>
        <dbReference type="EMBL" id="MBC5834026.1"/>
    </source>
</evidence>
<feature type="signal peptide" evidence="1">
    <location>
        <begin position="1"/>
        <end position="18"/>
    </location>
</feature>
<evidence type="ECO:0000313" key="3">
    <source>
        <dbReference type="Proteomes" id="UP000605990"/>
    </source>
</evidence>
<dbReference type="Proteomes" id="UP000605990">
    <property type="component" value="Unassembled WGS sequence"/>
</dbReference>
<dbReference type="EMBL" id="JACRUN010000001">
    <property type="protein sequence ID" value="MBC5834026.1"/>
    <property type="molecule type" value="Genomic_DNA"/>
</dbReference>
<organism evidence="2 3">
    <name type="scientific">Flavobacterium bernardetii</name>
    <dbReference type="NCBI Taxonomy" id="2813823"/>
    <lineage>
        <taxon>Bacteria</taxon>
        <taxon>Pseudomonadati</taxon>
        <taxon>Bacteroidota</taxon>
        <taxon>Flavobacteriia</taxon>
        <taxon>Flavobacteriales</taxon>
        <taxon>Flavobacteriaceae</taxon>
        <taxon>Flavobacterium</taxon>
    </lineage>
</organism>
<comment type="caution">
    <text evidence="2">The sequence shown here is derived from an EMBL/GenBank/DDBJ whole genome shotgun (WGS) entry which is preliminary data.</text>
</comment>